<evidence type="ECO:0000256" key="1">
    <source>
        <dbReference type="SAM" id="MobiDB-lite"/>
    </source>
</evidence>
<name>A0A9W9RRA6_9EURO</name>
<dbReference type="Proteomes" id="UP001147782">
    <property type="component" value="Unassembled WGS sequence"/>
</dbReference>
<dbReference type="AlphaFoldDB" id="A0A9W9RRA6"/>
<reference evidence="2" key="1">
    <citation type="submission" date="2022-11" db="EMBL/GenBank/DDBJ databases">
        <authorList>
            <person name="Petersen C."/>
        </authorList>
    </citation>
    <scope>NUCLEOTIDE SEQUENCE</scope>
    <source>
        <strain evidence="2">IBT 29864</strain>
    </source>
</reference>
<evidence type="ECO:0000313" key="3">
    <source>
        <dbReference type="Proteomes" id="UP001147782"/>
    </source>
</evidence>
<organism evidence="2 3">
    <name type="scientific">Penicillium cataractarum</name>
    <dbReference type="NCBI Taxonomy" id="2100454"/>
    <lineage>
        <taxon>Eukaryota</taxon>
        <taxon>Fungi</taxon>
        <taxon>Dikarya</taxon>
        <taxon>Ascomycota</taxon>
        <taxon>Pezizomycotina</taxon>
        <taxon>Eurotiomycetes</taxon>
        <taxon>Eurotiomycetidae</taxon>
        <taxon>Eurotiales</taxon>
        <taxon>Aspergillaceae</taxon>
        <taxon>Penicillium</taxon>
    </lineage>
</organism>
<feature type="region of interest" description="Disordered" evidence="1">
    <location>
        <begin position="1"/>
        <end position="20"/>
    </location>
</feature>
<evidence type="ECO:0000313" key="2">
    <source>
        <dbReference type="EMBL" id="KAJ5363574.1"/>
    </source>
</evidence>
<proteinExistence type="predicted"/>
<accession>A0A9W9RRA6</accession>
<protein>
    <submittedName>
        <fullName evidence="2">Uncharacterized protein</fullName>
    </submittedName>
</protein>
<dbReference type="GeneID" id="81441380"/>
<reference evidence="2" key="2">
    <citation type="journal article" date="2023" name="IMA Fungus">
        <title>Comparative genomic study of the Penicillium genus elucidates a diverse pangenome and 15 lateral gene transfer events.</title>
        <authorList>
            <person name="Petersen C."/>
            <person name="Sorensen T."/>
            <person name="Nielsen M.R."/>
            <person name="Sondergaard T.E."/>
            <person name="Sorensen J.L."/>
            <person name="Fitzpatrick D.A."/>
            <person name="Frisvad J.C."/>
            <person name="Nielsen K.L."/>
        </authorList>
    </citation>
    <scope>NUCLEOTIDE SEQUENCE</scope>
    <source>
        <strain evidence="2">IBT 29864</strain>
    </source>
</reference>
<dbReference type="EMBL" id="JAPZBS010000008">
    <property type="protein sequence ID" value="KAJ5363574.1"/>
    <property type="molecule type" value="Genomic_DNA"/>
</dbReference>
<dbReference type="RefSeq" id="XP_056551201.1">
    <property type="nucleotide sequence ID" value="XM_056702201.1"/>
</dbReference>
<keyword evidence="3" id="KW-1185">Reference proteome</keyword>
<sequence length="86" mass="8847">MPSLGCPSPPESHSARPAAQTRLSLGSTLQEFIFAVYTEGNFSAPFKAPCSTSRPAGLAGTVRSAACVAQPGLPQSVIEGRTPFAL</sequence>
<gene>
    <name evidence="2" type="ORF">N7496_009287</name>
</gene>
<comment type="caution">
    <text evidence="2">The sequence shown here is derived from an EMBL/GenBank/DDBJ whole genome shotgun (WGS) entry which is preliminary data.</text>
</comment>